<sequence length="116" mass="13316">MDEGPENIIVKRAYILPSDGCTNSDHDILITRLYIAEFLVNNRKHTRRTALDQTGRATTIQMDIERTRNANIHGKKSETADILLVKRRIIDLDKTHRSNIELFQQACRNITSSPTQ</sequence>
<comment type="caution">
    <text evidence="1">The sequence shown here is derived from an EMBL/GenBank/DDBJ whole genome shotgun (WGS) entry which is preliminary data.</text>
</comment>
<gene>
    <name evidence="1" type="ORF">RCL2_001444100</name>
</gene>
<evidence type="ECO:0000313" key="2">
    <source>
        <dbReference type="Proteomes" id="UP000615446"/>
    </source>
</evidence>
<organism evidence="1 2">
    <name type="scientific">Rhizophagus clarus</name>
    <dbReference type="NCBI Taxonomy" id="94130"/>
    <lineage>
        <taxon>Eukaryota</taxon>
        <taxon>Fungi</taxon>
        <taxon>Fungi incertae sedis</taxon>
        <taxon>Mucoromycota</taxon>
        <taxon>Glomeromycotina</taxon>
        <taxon>Glomeromycetes</taxon>
        <taxon>Glomerales</taxon>
        <taxon>Glomeraceae</taxon>
        <taxon>Rhizophagus</taxon>
    </lineage>
</organism>
<dbReference type="Proteomes" id="UP000615446">
    <property type="component" value="Unassembled WGS sequence"/>
</dbReference>
<reference evidence="1" key="1">
    <citation type="submission" date="2019-10" db="EMBL/GenBank/DDBJ databases">
        <title>Conservation and host-specific expression of non-tandemly repeated heterogenous ribosome RNA gene in arbuscular mycorrhizal fungi.</title>
        <authorList>
            <person name="Maeda T."/>
            <person name="Kobayashi Y."/>
            <person name="Nakagawa T."/>
            <person name="Ezawa T."/>
            <person name="Yamaguchi K."/>
            <person name="Bino T."/>
            <person name="Nishimoto Y."/>
            <person name="Shigenobu S."/>
            <person name="Kawaguchi M."/>
        </authorList>
    </citation>
    <scope>NUCLEOTIDE SEQUENCE</scope>
    <source>
        <strain evidence="1">HR1</strain>
    </source>
</reference>
<dbReference type="AlphaFoldDB" id="A0A8H3LLD4"/>
<accession>A0A8H3LLD4</accession>
<protein>
    <submittedName>
        <fullName evidence="1">Uncharacterized protein</fullName>
    </submittedName>
</protein>
<name>A0A8H3LLD4_9GLOM</name>
<evidence type="ECO:0000313" key="1">
    <source>
        <dbReference type="EMBL" id="GES87448.1"/>
    </source>
</evidence>
<dbReference type="EMBL" id="BLAL01000167">
    <property type="protein sequence ID" value="GES87448.1"/>
    <property type="molecule type" value="Genomic_DNA"/>
</dbReference>
<proteinExistence type="predicted"/>